<keyword evidence="2" id="KW-1134">Transmembrane beta strand</keyword>
<organism evidence="3 4">
    <name type="scientific">Burkholderia cenocepacia</name>
    <dbReference type="NCBI Taxonomy" id="95486"/>
    <lineage>
        <taxon>Bacteria</taxon>
        <taxon>Pseudomonadati</taxon>
        <taxon>Pseudomonadota</taxon>
        <taxon>Betaproteobacteria</taxon>
        <taxon>Burkholderiales</taxon>
        <taxon>Burkholderiaceae</taxon>
        <taxon>Burkholderia</taxon>
        <taxon>Burkholderia cepacia complex</taxon>
    </lineage>
</organism>
<dbReference type="PROSITE" id="PS51257">
    <property type="entry name" value="PROKAR_LIPOPROTEIN"/>
    <property type="match status" value="1"/>
</dbReference>
<reference evidence="3 4" key="2">
    <citation type="journal article" date="2017" name="Front. Microbiol.">
        <title>Genomics Reveals a Unique Clone of Burkholderia cenocepacia Harboring an Actively Excising Novel Genomic Island.</title>
        <authorList>
            <person name="Patil P.P."/>
            <person name="Mali S."/>
            <person name="Midha S."/>
            <person name="Gautam V."/>
            <person name="Dash L."/>
            <person name="Kumar S."/>
            <person name="Shastri J."/>
            <person name="Singhal L."/>
            <person name="Patil P.B."/>
        </authorList>
    </citation>
    <scope>NUCLEOTIDE SEQUENCE [LARGE SCALE GENOMIC DNA]</scope>
    <source>
        <strain evidence="3 4">BC-19</strain>
    </source>
</reference>
<comment type="subcellular location">
    <subcellularLocation>
        <location evidence="2">Cell membrane</location>
        <topology evidence="2">Lipid-anchor</topology>
    </subcellularLocation>
</comment>
<dbReference type="PANTHER" id="PTHR30203">
    <property type="entry name" value="OUTER MEMBRANE CATION EFFLUX PROTEIN"/>
    <property type="match status" value="1"/>
</dbReference>
<feature type="chain" id="PRO_5044525974" evidence="2">
    <location>
        <begin position="21"/>
        <end position="500"/>
    </location>
</feature>
<sequence length="500" mass="53424">MSLRAASALLHTTVCMLALACTGCSLVHPVGPDYRRPEPAAVTLDAASSGAFAPSAPPDKWWQLYQEPELDRYVSEALLENRDLRSAASRLAIAQSSLDQTLAQRWPTTDVSVSAERARGSLPGVPGLRVYNSVSTALSASYEIDLFGRIRRSIEASRADVDAQQFAFAATQIQVAANTASAYIGICNANAALAAAKRTIAIDEETLMVTRRLADGGAARRLDVTRAQAQLESDRAAVPPLESQRSAGLYALATLLGQPPEHYPREAALCAAPPVLEQPLPTGDGLALLRRRPDIAQAERLLAAATANIGVATANLYPQISLGVSVGSIASTLPDSLRASTRTWSIGPLLQWTFPNQEIGRAQLRQAGSTADLAMTTYQNTMLVALKETETALVSYARELDHRDLLHRARNDSQAAFEQSKRLYRQGVASFLDLLSAQKALALVDQQLVASSSAVATDQVAVFLALGGGWSDAARNAAEQAKRAEDTRRLHAVAAQSLPR</sequence>
<gene>
    <name evidence="3" type="ORF">UE95_023625</name>
</gene>
<keyword evidence="2" id="KW-0732">Signal</keyword>
<dbReference type="EMBL" id="JYMX02000020">
    <property type="protein sequence ID" value="MCW3714278.1"/>
    <property type="molecule type" value="Genomic_DNA"/>
</dbReference>
<keyword evidence="2" id="KW-0564">Palmitate</keyword>
<comment type="caution">
    <text evidence="3">The sequence shown here is derived from an EMBL/GenBank/DDBJ whole genome shotgun (WGS) entry which is preliminary data.</text>
</comment>
<dbReference type="Gene3D" id="1.20.1600.10">
    <property type="entry name" value="Outer membrane efflux proteins (OEP)"/>
    <property type="match status" value="1"/>
</dbReference>
<dbReference type="AlphaFoldDB" id="A0ABD4UJ94"/>
<comment type="similarity">
    <text evidence="1 2">Belongs to the outer membrane factor (OMF) (TC 1.B.17) family.</text>
</comment>
<dbReference type="InterPro" id="IPR010131">
    <property type="entry name" value="MdtP/NodT-like"/>
</dbReference>
<dbReference type="Gene3D" id="2.20.200.10">
    <property type="entry name" value="Outer membrane efflux proteins (OEP)"/>
    <property type="match status" value="1"/>
</dbReference>
<dbReference type="PANTHER" id="PTHR30203:SF21">
    <property type="entry name" value="OUTER MEMBRANE COMPONENT OF MULTIDRUG EFFLUX PUMP-RELATED"/>
    <property type="match status" value="1"/>
</dbReference>
<keyword evidence="2" id="KW-0812">Transmembrane</keyword>
<name>A0ABD4UJ94_9BURK</name>
<dbReference type="SUPFAM" id="SSF56954">
    <property type="entry name" value="Outer membrane efflux proteins (OEP)"/>
    <property type="match status" value="1"/>
</dbReference>
<dbReference type="RefSeq" id="WP_080323511.1">
    <property type="nucleotide sequence ID" value="NZ_JYMX02000020.1"/>
</dbReference>
<proteinExistence type="inferred from homology"/>
<evidence type="ECO:0000313" key="3">
    <source>
        <dbReference type="EMBL" id="MCW3714278.1"/>
    </source>
</evidence>
<protein>
    <submittedName>
        <fullName evidence="3">Efflux transporter outer membrane subunit</fullName>
    </submittedName>
</protein>
<keyword evidence="2" id="KW-0472">Membrane</keyword>
<evidence type="ECO:0000256" key="2">
    <source>
        <dbReference type="RuleBase" id="RU362097"/>
    </source>
</evidence>
<dbReference type="Proteomes" id="UP000191686">
    <property type="component" value="Unassembled WGS sequence"/>
</dbReference>
<reference evidence="3 4" key="1">
    <citation type="journal article" date="2017" name="Front. Microbiol.">
        <title>Genomics reveals a unique clone of Burkholderia cenocepacia harbouring an actively excising novel genomic island.</title>
        <authorList>
            <person name="Patil P."/>
            <person name="Mali S."/>
            <person name="Midha S."/>
            <person name="Gautam V."/>
            <person name="Dash L."/>
            <person name="Kumar S."/>
            <person name="Shastri J."/>
            <person name="Singhal L."/>
            <person name="Patil P.B."/>
        </authorList>
    </citation>
    <scope>NUCLEOTIDE SEQUENCE [LARGE SCALE GENOMIC DNA]</scope>
    <source>
        <strain evidence="3 4">BC-19</strain>
    </source>
</reference>
<dbReference type="NCBIfam" id="TIGR01845">
    <property type="entry name" value="outer_NodT"/>
    <property type="match status" value="1"/>
</dbReference>
<keyword evidence="2" id="KW-0449">Lipoprotein</keyword>
<dbReference type="InterPro" id="IPR003423">
    <property type="entry name" value="OMP_efflux"/>
</dbReference>
<dbReference type="Pfam" id="PF02321">
    <property type="entry name" value="OEP"/>
    <property type="match status" value="2"/>
</dbReference>
<feature type="signal peptide" evidence="2">
    <location>
        <begin position="1"/>
        <end position="20"/>
    </location>
</feature>
<dbReference type="GO" id="GO:0005886">
    <property type="term" value="C:plasma membrane"/>
    <property type="evidence" value="ECO:0007669"/>
    <property type="project" value="UniProtKB-SubCell"/>
</dbReference>
<evidence type="ECO:0000256" key="1">
    <source>
        <dbReference type="ARBA" id="ARBA00007613"/>
    </source>
</evidence>
<evidence type="ECO:0000313" key="4">
    <source>
        <dbReference type="Proteomes" id="UP000191686"/>
    </source>
</evidence>
<accession>A0ABD4UJ94</accession>